<evidence type="ECO:0000313" key="3">
    <source>
        <dbReference type="EMBL" id="GBF96616.1"/>
    </source>
</evidence>
<feature type="region of interest" description="Disordered" evidence="1">
    <location>
        <begin position="147"/>
        <end position="190"/>
    </location>
</feature>
<evidence type="ECO:0000256" key="2">
    <source>
        <dbReference type="SAM" id="Phobius"/>
    </source>
</evidence>
<evidence type="ECO:0000256" key="1">
    <source>
        <dbReference type="SAM" id="MobiDB-lite"/>
    </source>
</evidence>
<evidence type="ECO:0000313" key="4">
    <source>
        <dbReference type="Proteomes" id="UP000247498"/>
    </source>
</evidence>
<dbReference type="AlphaFoldDB" id="A0A2V0P9U6"/>
<feature type="region of interest" description="Disordered" evidence="1">
    <location>
        <begin position="83"/>
        <end position="104"/>
    </location>
</feature>
<sequence length="190" mass="18658">MLPSPDACAAAAAAAEAACGLHQGALAPAAGFGPEPRLTPLGLAARLFLCFALAAVVSLLLPAASNALAARLVCAARGLRVPPGGARRRRRGRGRGAGAGAGVGGAAAEGPPVRLVRLTSGEAFFYMLLCSALDASRRAASALGLGARAPPRRRGSDGGAACLSRRGSRGSGDGAGPRGPPLPPPPALLY</sequence>
<protein>
    <submittedName>
        <fullName evidence="3">Uncharacterized protein</fullName>
    </submittedName>
</protein>
<dbReference type="EMBL" id="BDRX01000083">
    <property type="protein sequence ID" value="GBF96616.1"/>
    <property type="molecule type" value="Genomic_DNA"/>
</dbReference>
<gene>
    <name evidence="3" type="ORF">Rsub_09362</name>
</gene>
<feature type="compositionally biased region" description="Pro residues" evidence="1">
    <location>
        <begin position="178"/>
        <end position="190"/>
    </location>
</feature>
<accession>A0A2V0P9U6</accession>
<reference evidence="3 4" key="1">
    <citation type="journal article" date="2018" name="Sci. Rep.">
        <title>Raphidocelis subcapitata (=Pseudokirchneriella subcapitata) provides an insight into genome evolution and environmental adaptations in the Sphaeropleales.</title>
        <authorList>
            <person name="Suzuki S."/>
            <person name="Yamaguchi H."/>
            <person name="Nakajima N."/>
            <person name="Kawachi M."/>
        </authorList>
    </citation>
    <scope>NUCLEOTIDE SEQUENCE [LARGE SCALE GENOMIC DNA]</scope>
    <source>
        <strain evidence="3 4">NIES-35</strain>
    </source>
</reference>
<name>A0A2V0P9U6_9CHLO</name>
<dbReference type="Proteomes" id="UP000247498">
    <property type="component" value="Unassembled WGS sequence"/>
</dbReference>
<keyword evidence="4" id="KW-1185">Reference proteome</keyword>
<feature type="compositionally biased region" description="Gly residues" evidence="1">
    <location>
        <begin position="95"/>
        <end position="104"/>
    </location>
</feature>
<proteinExistence type="predicted"/>
<feature type="transmembrane region" description="Helical" evidence="2">
    <location>
        <begin position="43"/>
        <end position="61"/>
    </location>
</feature>
<dbReference type="InParanoid" id="A0A2V0P9U6"/>
<keyword evidence="2" id="KW-1133">Transmembrane helix</keyword>
<keyword evidence="2" id="KW-0472">Membrane</keyword>
<organism evidence="3 4">
    <name type="scientific">Raphidocelis subcapitata</name>
    <dbReference type="NCBI Taxonomy" id="307507"/>
    <lineage>
        <taxon>Eukaryota</taxon>
        <taxon>Viridiplantae</taxon>
        <taxon>Chlorophyta</taxon>
        <taxon>core chlorophytes</taxon>
        <taxon>Chlorophyceae</taxon>
        <taxon>CS clade</taxon>
        <taxon>Sphaeropleales</taxon>
        <taxon>Selenastraceae</taxon>
        <taxon>Raphidocelis</taxon>
    </lineage>
</organism>
<comment type="caution">
    <text evidence="3">The sequence shown here is derived from an EMBL/GenBank/DDBJ whole genome shotgun (WGS) entry which is preliminary data.</text>
</comment>
<keyword evidence="2" id="KW-0812">Transmembrane</keyword>